<protein>
    <submittedName>
        <fullName evidence="1">Serine/threonine-protein kinase</fullName>
    </submittedName>
</protein>
<reference evidence="1" key="1">
    <citation type="submission" date="2018-02" db="EMBL/GenBank/DDBJ databases">
        <title>Rhizophora mucronata_Transcriptome.</title>
        <authorList>
            <person name="Meera S.P."/>
            <person name="Sreeshan A."/>
            <person name="Augustine A."/>
        </authorList>
    </citation>
    <scope>NUCLEOTIDE SEQUENCE</scope>
    <source>
        <tissue evidence="1">Leaf</tissue>
    </source>
</reference>
<keyword evidence="1" id="KW-0808">Transferase</keyword>
<dbReference type="AlphaFoldDB" id="A0A2P2PPA7"/>
<evidence type="ECO:0000313" key="1">
    <source>
        <dbReference type="EMBL" id="MBX56511.1"/>
    </source>
</evidence>
<proteinExistence type="predicted"/>
<sequence length="65" mass="7623">MWGYGTRKFQTRRWFGLLIETPHLQTPQVFSRSPTKALFLLMEQTKSYGQQIKQSLRLAIQSCSC</sequence>
<organism evidence="1">
    <name type="scientific">Rhizophora mucronata</name>
    <name type="common">Asiatic mangrove</name>
    <dbReference type="NCBI Taxonomy" id="61149"/>
    <lineage>
        <taxon>Eukaryota</taxon>
        <taxon>Viridiplantae</taxon>
        <taxon>Streptophyta</taxon>
        <taxon>Embryophyta</taxon>
        <taxon>Tracheophyta</taxon>
        <taxon>Spermatophyta</taxon>
        <taxon>Magnoliopsida</taxon>
        <taxon>eudicotyledons</taxon>
        <taxon>Gunneridae</taxon>
        <taxon>Pentapetalae</taxon>
        <taxon>rosids</taxon>
        <taxon>fabids</taxon>
        <taxon>Malpighiales</taxon>
        <taxon>Rhizophoraceae</taxon>
        <taxon>Rhizophora</taxon>
    </lineage>
</organism>
<name>A0A2P2PPA7_RHIMU</name>
<accession>A0A2P2PPA7</accession>
<dbReference type="EMBL" id="GGEC01076027">
    <property type="protein sequence ID" value="MBX56511.1"/>
    <property type="molecule type" value="Transcribed_RNA"/>
</dbReference>
<keyword evidence="1" id="KW-0418">Kinase</keyword>
<dbReference type="GO" id="GO:0016301">
    <property type="term" value="F:kinase activity"/>
    <property type="evidence" value="ECO:0007669"/>
    <property type="project" value="UniProtKB-KW"/>
</dbReference>